<evidence type="ECO:0000313" key="1">
    <source>
        <dbReference type="EMBL" id="THJ47974.1"/>
    </source>
</evidence>
<evidence type="ECO:0000313" key="2">
    <source>
        <dbReference type="Proteomes" id="UP000309618"/>
    </source>
</evidence>
<sequence>MLSCPEVSRQVLLNPDAMMVDVTPFKGQAKTSPVSSSLDTLHSLSIDVLLADGMTIEDKLWLIGMLVHRDESKGSHQAFIEQLAPMINDGQLSAAFSQIPFIGKVQWWALRALTHLLIQNQQRRGRATIVRCLNKINQVLEGEFNEDKLLLIHQSWHQKVVPFLTERPHIQQNYLLYHVYHNQFPSESGTPQIAYQLLIADYFLLRSYLSLIAMDEAPLTERDITDLFYSYHTLRQHNAKFATVLEQGLQQSGLASDITLYALLKTGHERG</sequence>
<dbReference type="Proteomes" id="UP000309618">
    <property type="component" value="Unassembled WGS sequence"/>
</dbReference>
<gene>
    <name evidence="1" type="ORF">E8Q35_00990</name>
</gene>
<reference evidence="1 2" key="1">
    <citation type="submission" date="2019-04" db="EMBL/GenBank/DDBJ databases">
        <title>Comparative genomics of Aeromonas veronii strains pathogenic to fish.</title>
        <authorList>
            <person name="Cascarano M.C."/>
            <person name="Smyrli M."/>
            <person name="Katharios P."/>
        </authorList>
    </citation>
    <scope>NUCLEOTIDE SEQUENCE [LARGE SCALE GENOMIC DNA]</scope>
    <source>
        <strain evidence="1 2">XU1</strain>
    </source>
</reference>
<accession>A0A4S5CPB4</accession>
<dbReference type="AlphaFoldDB" id="A0A4S5CPB4"/>
<name>A0A4S5CPB4_AERVE</name>
<dbReference type="NCBIfam" id="NF038110">
    <property type="entry name" value="Lys_methyl_FliB"/>
    <property type="match status" value="1"/>
</dbReference>
<dbReference type="EMBL" id="SSUX01000001">
    <property type="protein sequence ID" value="THJ47974.1"/>
    <property type="molecule type" value="Genomic_DNA"/>
</dbReference>
<organism evidence="1 2">
    <name type="scientific">Aeromonas veronii</name>
    <dbReference type="NCBI Taxonomy" id="654"/>
    <lineage>
        <taxon>Bacteria</taxon>
        <taxon>Pseudomonadati</taxon>
        <taxon>Pseudomonadota</taxon>
        <taxon>Gammaproteobacteria</taxon>
        <taxon>Aeromonadales</taxon>
        <taxon>Aeromonadaceae</taxon>
        <taxon>Aeromonas</taxon>
    </lineage>
</organism>
<comment type="caution">
    <text evidence="1">The sequence shown here is derived from an EMBL/GenBank/DDBJ whole genome shotgun (WGS) entry which is preliminary data.</text>
</comment>
<proteinExistence type="predicted"/>
<protein>
    <submittedName>
        <fullName evidence="1">Uncharacterized protein</fullName>
    </submittedName>
</protein>